<proteinExistence type="predicted"/>
<evidence type="ECO:0000313" key="2">
    <source>
        <dbReference type="Proteomes" id="UP001229421"/>
    </source>
</evidence>
<protein>
    <submittedName>
        <fullName evidence="1">Uncharacterized protein</fullName>
    </submittedName>
</protein>
<dbReference type="Proteomes" id="UP001229421">
    <property type="component" value="Unassembled WGS sequence"/>
</dbReference>
<reference evidence="1" key="1">
    <citation type="journal article" date="2023" name="bioRxiv">
        <title>Improved chromosome-level genome assembly for marigold (Tagetes erecta).</title>
        <authorList>
            <person name="Jiang F."/>
            <person name="Yuan L."/>
            <person name="Wang S."/>
            <person name="Wang H."/>
            <person name="Xu D."/>
            <person name="Wang A."/>
            <person name="Fan W."/>
        </authorList>
    </citation>
    <scope>NUCLEOTIDE SEQUENCE</scope>
    <source>
        <strain evidence="1">WSJ</strain>
        <tissue evidence="1">Leaf</tissue>
    </source>
</reference>
<gene>
    <name evidence="1" type="ORF">QVD17_22836</name>
</gene>
<accession>A0AAD8NTU7</accession>
<evidence type="ECO:0000313" key="1">
    <source>
        <dbReference type="EMBL" id="KAK1420887.1"/>
    </source>
</evidence>
<dbReference type="EMBL" id="JAUHHV010000006">
    <property type="protein sequence ID" value="KAK1420887.1"/>
    <property type="molecule type" value="Genomic_DNA"/>
</dbReference>
<name>A0AAD8NTU7_TARER</name>
<dbReference type="AlphaFoldDB" id="A0AAD8NTU7"/>
<organism evidence="1 2">
    <name type="scientific">Tagetes erecta</name>
    <name type="common">African marigold</name>
    <dbReference type="NCBI Taxonomy" id="13708"/>
    <lineage>
        <taxon>Eukaryota</taxon>
        <taxon>Viridiplantae</taxon>
        <taxon>Streptophyta</taxon>
        <taxon>Embryophyta</taxon>
        <taxon>Tracheophyta</taxon>
        <taxon>Spermatophyta</taxon>
        <taxon>Magnoliopsida</taxon>
        <taxon>eudicotyledons</taxon>
        <taxon>Gunneridae</taxon>
        <taxon>Pentapetalae</taxon>
        <taxon>asterids</taxon>
        <taxon>campanulids</taxon>
        <taxon>Asterales</taxon>
        <taxon>Asteraceae</taxon>
        <taxon>Asteroideae</taxon>
        <taxon>Heliantheae alliance</taxon>
        <taxon>Tageteae</taxon>
        <taxon>Tagetes</taxon>
    </lineage>
</organism>
<sequence>MQYNITYHTIHECHSINQHTYTLFFIFLSPKHTHTYTIYMCVYNYNYNFNYIYPLTHMLYLSVFVRD</sequence>
<keyword evidence="2" id="KW-1185">Reference proteome</keyword>
<comment type="caution">
    <text evidence="1">The sequence shown here is derived from an EMBL/GenBank/DDBJ whole genome shotgun (WGS) entry which is preliminary data.</text>
</comment>